<keyword evidence="3" id="KW-1134">Transmembrane beta strand</keyword>
<evidence type="ECO:0000313" key="13">
    <source>
        <dbReference type="Proteomes" id="UP000292855"/>
    </source>
</evidence>
<comment type="caution">
    <text evidence="12">The sequence shown here is derived from an EMBL/GenBank/DDBJ whole genome shotgun (WGS) entry which is preliminary data.</text>
</comment>
<accession>A0A4Q6XU20</accession>
<evidence type="ECO:0000256" key="3">
    <source>
        <dbReference type="ARBA" id="ARBA00022452"/>
    </source>
</evidence>
<keyword evidence="10" id="KW-0732">Signal</keyword>
<dbReference type="OrthoDB" id="9809364at2"/>
<dbReference type="EMBL" id="SGIT01000002">
    <property type="protein sequence ID" value="RZF60319.1"/>
    <property type="molecule type" value="Genomic_DNA"/>
</dbReference>
<keyword evidence="8" id="KW-0998">Cell outer membrane</keyword>
<dbReference type="InterPro" id="IPR036737">
    <property type="entry name" value="OmpA-like_sf"/>
</dbReference>
<evidence type="ECO:0000256" key="7">
    <source>
        <dbReference type="ARBA" id="ARBA00023136"/>
    </source>
</evidence>
<evidence type="ECO:0000313" key="12">
    <source>
        <dbReference type="EMBL" id="RZF60319.1"/>
    </source>
</evidence>
<feature type="chain" id="PRO_5020953959" evidence="10">
    <location>
        <begin position="20"/>
        <end position="587"/>
    </location>
</feature>
<keyword evidence="2" id="KW-0813">Transport</keyword>
<dbReference type="SUPFAM" id="SSF103088">
    <property type="entry name" value="OmpA-like"/>
    <property type="match status" value="1"/>
</dbReference>
<proteinExistence type="predicted"/>
<evidence type="ECO:0000256" key="8">
    <source>
        <dbReference type="ARBA" id="ARBA00023237"/>
    </source>
</evidence>
<sequence>MKRFLLTLILLSVTILAIAQQKEKGDLQIGIQGGASLPISTYKSIGETKVGYYSGFFVDKYFSGNKFGLGIDARYIYNSINRQDTFRFENGYISTDYINKTRFQDYLFTFGPSYKYSVDRFHVEAYIRGGLMMQYFPEYVRSVTYEERDPTGGSITHTQDIMATVNDASNRANSWAGVGGLRFNYMLNKHFALFGHVDYVQTFGEKFGGKSSQFAIERIEETNPILETASVKSVWDHYGDVRETTQTPHKTVQTGIGVKYIFGKKKSPVVIQDNSPKYDEEVKKIALKGLQIVVKDKQTNLALSGVTVSIEGMDINDKSVTDANGQASKVSSIKPGQYQVVGEKNGIKTPILTLTEADFQTSSAVIFKEIYHDDPRFTLIGETFDCATTQNLAGINTVLTHTGSKVNASQTSDAEGKFIYQLDAQSDFTVVANQQGRYSQTEIVSTKGLDRSQTLYVTLKLGVCELVENGEWVLKNIHYDFDKSNIRADAAIILNNVVAVMKQNPTLRIELSSHTDSRGNDDYNLKLSQRRADSAVDYLIANGIAKTRLVARGYGETKLLNHCGNGASCSEQQHQENRRTEIKVLQF</sequence>
<dbReference type="PROSITE" id="PS51123">
    <property type="entry name" value="OMPA_2"/>
    <property type="match status" value="1"/>
</dbReference>
<gene>
    <name evidence="12" type="ORF">EWE74_14530</name>
</gene>
<dbReference type="PRINTS" id="PR01021">
    <property type="entry name" value="OMPADOMAIN"/>
</dbReference>
<dbReference type="GO" id="GO:0009279">
    <property type="term" value="C:cell outer membrane"/>
    <property type="evidence" value="ECO:0007669"/>
    <property type="project" value="UniProtKB-SubCell"/>
</dbReference>
<evidence type="ECO:0000256" key="6">
    <source>
        <dbReference type="ARBA" id="ARBA00023114"/>
    </source>
</evidence>
<dbReference type="PANTHER" id="PTHR30329">
    <property type="entry name" value="STATOR ELEMENT OF FLAGELLAR MOTOR COMPLEX"/>
    <property type="match status" value="1"/>
</dbReference>
<feature type="domain" description="OmpA-like" evidence="11">
    <location>
        <begin position="466"/>
        <end position="587"/>
    </location>
</feature>
<evidence type="ECO:0000256" key="5">
    <source>
        <dbReference type="ARBA" id="ARBA00023065"/>
    </source>
</evidence>
<dbReference type="PANTHER" id="PTHR30329:SF21">
    <property type="entry name" value="LIPOPROTEIN YIAD-RELATED"/>
    <property type="match status" value="1"/>
</dbReference>
<evidence type="ECO:0000256" key="10">
    <source>
        <dbReference type="SAM" id="SignalP"/>
    </source>
</evidence>
<keyword evidence="13" id="KW-1185">Reference proteome</keyword>
<protein>
    <submittedName>
        <fullName evidence="12">OmpA family protein</fullName>
    </submittedName>
</protein>
<name>A0A4Q6XU20_9SPHI</name>
<dbReference type="CDD" id="cd07185">
    <property type="entry name" value="OmpA_C-like"/>
    <property type="match status" value="1"/>
</dbReference>
<dbReference type="InterPro" id="IPR006664">
    <property type="entry name" value="OMP_bac"/>
</dbReference>
<reference evidence="12 13" key="1">
    <citation type="submission" date="2019-02" db="EMBL/GenBank/DDBJ databases">
        <authorList>
            <person name="Li Y."/>
        </authorList>
    </citation>
    <scope>NUCLEOTIDE SEQUENCE [LARGE SCALE GENOMIC DNA]</scope>
    <source>
        <strain evidence="12 13">30C10-4-7</strain>
    </source>
</reference>
<keyword evidence="7 9" id="KW-0472">Membrane</keyword>
<dbReference type="InterPro" id="IPR006665">
    <property type="entry name" value="OmpA-like"/>
</dbReference>
<evidence type="ECO:0000259" key="11">
    <source>
        <dbReference type="PROSITE" id="PS51123"/>
    </source>
</evidence>
<keyword evidence="5" id="KW-0406">Ion transport</keyword>
<organism evidence="12 13">
    <name type="scientific">Sphingobacterium corticibacterium</name>
    <dbReference type="NCBI Taxonomy" id="2484746"/>
    <lineage>
        <taxon>Bacteria</taxon>
        <taxon>Pseudomonadati</taxon>
        <taxon>Bacteroidota</taxon>
        <taxon>Sphingobacteriia</taxon>
        <taxon>Sphingobacteriales</taxon>
        <taxon>Sphingobacteriaceae</taxon>
        <taxon>Sphingobacterium</taxon>
    </lineage>
</organism>
<dbReference type="Pfam" id="PF00691">
    <property type="entry name" value="OmpA"/>
    <property type="match status" value="1"/>
</dbReference>
<dbReference type="Gene3D" id="2.60.40.1120">
    <property type="entry name" value="Carboxypeptidase-like, regulatory domain"/>
    <property type="match status" value="1"/>
</dbReference>
<dbReference type="GO" id="GO:0046930">
    <property type="term" value="C:pore complex"/>
    <property type="evidence" value="ECO:0007669"/>
    <property type="project" value="UniProtKB-KW"/>
</dbReference>
<evidence type="ECO:0000256" key="9">
    <source>
        <dbReference type="PROSITE-ProRule" id="PRU00473"/>
    </source>
</evidence>
<dbReference type="GO" id="GO:0006811">
    <property type="term" value="P:monoatomic ion transport"/>
    <property type="evidence" value="ECO:0007669"/>
    <property type="project" value="UniProtKB-KW"/>
</dbReference>
<evidence type="ECO:0000256" key="4">
    <source>
        <dbReference type="ARBA" id="ARBA00022692"/>
    </source>
</evidence>
<dbReference type="GO" id="GO:0015288">
    <property type="term" value="F:porin activity"/>
    <property type="evidence" value="ECO:0007669"/>
    <property type="project" value="UniProtKB-KW"/>
</dbReference>
<dbReference type="InterPro" id="IPR011250">
    <property type="entry name" value="OMP/PagP_B-barrel"/>
</dbReference>
<keyword evidence="4" id="KW-0812">Transmembrane</keyword>
<dbReference type="AlphaFoldDB" id="A0A4Q6XU20"/>
<evidence type="ECO:0000256" key="1">
    <source>
        <dbReference type="ARBA" id="ARBA00004571"/>
    </source>
</evidence>
<dbReference type="RefSeq" id="WP_130142235.1">
    <property type="nucleotide sequence ID" value="NZ_SGIT01000002.1"/>
</dbReference>
<feature type="signal peptide" evidence="10">
    <location>
        <begin position="1"/>
        <end position="19"/>
    </location>
</feature>
<keyword evidence="6" id="KW-0626">Porin</keyword>
<evidence type="ECO:0000256" key="2">
    <source>
        <dbReference type="ARBA" id="ARBA00022448"/>
    </source>
</evidence>
<dbReference type="InterPro" id="IPR050330">
    <property type="entry name" value="Bact_OuterMem_StrucFunc"/>
</dbReference>
<dbReference type="Gene3D" id="3.30.1330.60">
    <property type="entry name" value="OmpA-like domain"/>
    <property type="match status" value="1"/>
</dbReference>
<dbReference type="SUPFAM" id="SSF56925">
    <property type="entry name" value="OMPA-like"/>
    <property type="match status" value="1"/>
</dbReference>
<comment type="subcellular location">
    <subcellularLocation>
        <location evidence="1">Cell outer membrane</location>
        <topology evidence="1">Multi-pass membrane protein</topology>
    </subcellularLocation>
</comment>
<dbReference type="Proteomes" id="UP000292855">
    <property type="component" value="Unassembled WGS sequence"/>
</dbReference>